<name>A0A2S5KK26_9PROT</name>
<dbReference type="InterPro" id="IPR036188">
    <property type="entry name" value="FAD/NAD-bd_sf"/>
</dbReference>
<evidence type="ECO:0000313" key="3">
    <source>
        <dbReference type="EMBL" id="PPC75197.1"/>
    </source>
</evidence>
<comment type="caution">
    <text evidence="3">The sequence shown here is derived from an EMBL/GenBank/DDBJ whole genome shotgun (WGS) entry which is preliminary data.</text>
</comment>
<dbReference type="PANTHER" id="PTHR13847">
    <property type="entry name" value="SARCOSINE DEHYDROGENASE-RELATED"/>
    <property type="match status" value="1"/>
</dbReference>
<dbReference type="EMBL" id="PRLP01000106">
    <property type="protein sequence ID" value="PPC75197.1"/>
    <property type="molecule type" value="Genomic_DNA"/>
</dbReference>
<dbReference type="PANTHER" id="PTHR13847:SF281">
    <property type="entry name" value="FAD DEPENDENT OXIDOREDUCTASE DOMAIN-CONTAINING PROTEIN"/>
    <property type="match status" value="1"/>
</dbReference>
<dbReference type="Proteomes" id="UP000238196">
    <property type="component" value="Unassembled WGS sequence"/>
</dbReference>
<proteinExistence type="predicted"/>
<keyword evidence="1" id="KW-0560">Oxidoreductase</keyword>
<evidence type="ECO:0000256" key="1">
    <source>
        <dbReference type="ARBA" id="ARBA00023002"/>
    </source>
</evidence>
<dbReference type="Gene3D" id="3.30.9.10">
    <property type="entry name" value="D-Amino Acid Oxidase, subunit A, domain 2"/>
    <property type="match status" value="1"/>
</dbReference>
<reference evidence="3 4" key="1">
    <citation type="submission" date="2018-02" db="EMBL/GenBank/DDBJ databases">
        <title>novel marine gammaproteobacteria from coastal saline agro ecosystem.</title>
        <authorList>
            <person name="Krishnan R."/>
            <person name="Ramesh Kumar N."/>
        </authorList>
    </citation>
    <scope>NUCLEOTIDE SEQUENCE [LARGE SCALE GENOMIC DNA]</scope>
    <source>
        <strain evidence="3 4">228</strain>
    </source>
</reference>
<dbReference type="Gene3D" id="3.50.50.60">
    <property type="entry name" value="FAD/NAD(P)-binding domain"/>
    <property type="match status" value="1"/>
</dbReference>
<evidence type="ECO:0000313" key="4">
    <source>
        <dbReference type="Proteomes" id="UP000238196"/>
    </source>
</evidence>
<dbReference type="GO" id="GO:0016491">
    <property type="term" value="F:oxidoreductase activity"/>
    <property type="evidence" value="ECO:0007669"/>
    <property type="project" value="UniProtKB-KW"/>
</dbReference>
<gene>
    <name evidence="3" type="ORF">C4K68_21390</name>
</gene>
<dbReference type="AlphaFoldDB" id="A0A2S5KK26"/>
<protein>
    <submittedName>
        <fullName evidence="3">FAD-dependent oxidoreductase</fullName>
    </submittedName>
</protein>
<dbReference type="GO" id="GO:0005737">
    <property type="term" value="C:cytoplasm"/>
    <property type="evidence" value="ECO:0007669"/>
    <property type="project" value="TreeGrafter"/>
</dbReference>
<dbReference type="SUPFAM" id="SSF51905">
    <property type="entry name" value="FAD/NAD(P)-binding domain"/>
    <property type="match status" value="1"/>
</dbReference>
<sequence length="438" mass="48314">MTVSPYAPYPPSLWANSLTALDLPPLQEHGLQTQVLVIGAGLSGLSTALHLARQGMQVTVLEAACVGWGASGRNNGQVIPTLTSAEPDAIEARFGEQGEYLVQLVRDSAAQLFELIRSEQIDCAAEQSGWFQPAHSAGRMALSEARVRAWEKRGAPVTLLQKAECDALLGSTAWHGGMLNHSGGHLNPLALAKGLALRCLRLGVRIYQRSPATAMRFSDDQWQVKTPYGQIRADNLVITTNAYSDFFDKPLHPPLARSIVPVRIWQLATAPLSEDIRASLLPGRQAVSDTHGDLRFFRYDQQHRLVSGGGLIFPFNSDARLQDLVGQRLQQAFPQLLPLRFDYVWDGHIAMTSDRMPHLHELGPRCWTWVGCNGRGVALSVALGKELAEQIVTPQQAPRLPCTRLRPIRFQRLGRQIAPAFLALYRWKDGREPAVASR</sequence>
<organism evidence="3 4">
    <name type="scientific">Proteobacteria bacterium 228</name>
    <dbReference type="NCBI Taxonomy" id="2083153"/>
    <lineage>
        <taxon>Bacteria</taxon>
        <taxon>Pseudomonadati</taxon>
        <taxon>Pseudomonadota</taxon>
    </lineage>
</organism>
<dbReference type="Pfam" id="PF01266">
    <property type="entry name" value="DAO"/>
    <property type="match status" value="1"/>
</dbReference>
<dbReference type="InterPro" id="IPR006076">
    <property type="entry name" value="FAD-dep_OxRdtase"/>
</dbReference>
<dbReference type="OrthoDB" id="5298828at2"/>
<evidence type="ECO:0000259" key="2">
    <source>
        <dbReference type="Pfam" id="PF01266"/>
    </source>
</evidence>
<accession>A0A2S5KK26</accession>
<feature type="domain" description="FAD dependent oxidoreductase" evidence="2">
    <location>
        <begin position="35"/>
        <end position="389"/>
    </location>
</feature>